<dbReference type="AlphaFoldDB" id="A0A7W5K0M2"/>
<feature type="transmembrane region" description="Helical" evidence="6">
    <location>
        <begin position="365"/>
        <end position="383"/>
    </location>
</feature>
<dbReference type="SUPFAM" id="SSF103473">
    <property type="entry name" value="MFS general substrate transporter"/>
    <property type="match status" value="1"/>
</dbReference>
<dbReference type="PANTHER" id="PTHR43124">
    <property type="entry name" value="PURINE EFFLUX PUMP PBUE"/>
    <property type="match status" value="1"/>
</dbReference>
<dbReference type="InterPro" id="IPR020846">
    <property type="entry name" value="MFS_dom"/>
</dbReference>
<dbReference type="Gene3D" id="1.20.1250.20">
    <property type="entry name" value="MFS general substrate transporter like domains"/>
    <property type="match status" value="1"/>
</dbReference>
<feature type="transmembrane region" description="Helical" evidence="6">
    <location>
        <begin position="336"/>
        <end position="359"/>
    </location>
</feature>
<dbReference type="GO" id="GO:0005886">
    <property type="term" value="C:plasma membrane"/>
    <property type="evidence" value="ECO:0007669"/>
    <property type="project" value="UniProtKB-SubCell"/>
</dbReference>
<comment type="caution">
    <text evidence="8">The sequence shown here is derived from an EMBL/GenBank/DDBJ whole genome shotgun (WGS) entry which is preliminary data.</text>
</comment>
<evidence type="ECO:0000259" key="7">
    <source>
        <dbReference type="PROSITE" id="PS50850"/>
    </source>
</evidence>
<protein>
    <submittedName>
        <fullName evidence="8">Putative MFS family arabinose efflux permease</fullName>
    </submittedName>
</protein>
<reference evidence="8 9" key="1">
    <citation type="submission" date="2020-08" db="EMBL/GenBank/DDBJ databases">
        <title>Genomic Encyclopedia of Archaeal and Bacterial Type Strains, Phase II (KMG-II): from individual species to whole genera.</title>
        <authorList>
            <person name="Goeker M."/>
        </authorList>
    </citation>
    <scope>NUCLEOTIDE SEQUENCE [LARGE SCALE GENOMIC DNA]</scope>
    <source>
        <strain evidence="8 9">5AG</strain>
    </source>
</reference>
<dbReference type="InterPro" id="IPR036259">
    <property type="entry name" value="MFS_trans_sf"/>
</dbReference>
<dbReference type="Proteomes" id="UP000553442">
    <property type="component" value="Unassembled WGS sequence"/>
</dbReference>
<keyword evidence="9" id="KW-1185">Reference proteome</keyword>
<evidence type="ECO:0000256" key="2">
    <source>
        <dbReference type="ARBA" id="ARBA00022475"/>
    </source>
</evidence>
<evidence type="ECO:0000256" key="5">
    <source>
        <dbReference type="ARBA" id="ARBA00023136"/>
    </source>
</evidence>
<keyword evidence="3 6" id="KW-0812">Transmembrane</keyword>
<feature type="transmembrane region" description="Helical" evidence="6">
    <location>
        <begin position="99"/>
        <end position="121"/>
    </location>
</feature>
<sequence>MPPTNTRVILLLALAGFASMAAMRITDAMLPALSQAFERPVADVAQNITVFAIAYGLMQLCYGPLGDRYGTLRVIGLATLSCALGALGSALAGSLSSLLLFRTLTGATAAAIIPLSMAWVGNNVDYAARQVTLAHMLSGAVMGLITGQVMGGLLADTLGWQAAFLVLALLFLLAGGLLTGAVLRKPALSPPGEASGGIAFLARLAGVLAIPRARQILLLVFLEGIAAFGALAFAASHLHERLGVSLTVAGLLVALFGVGGLLFAALARPLVARLGETGLAALGGTLMGAGFCLLALAPGPGLAAGGAFAAGLGFYMMHSTLQTNATQMAPAARGTAMAVFAGCLFLGQSVGVSLGALVLRLAGSGVLLALAGAWLLVLGLLFARRLRGWKAEPGAEAPGQAGASEQR</sequence>
<dbReference type="EMBL" id="JACHZF010000004">
    <property type="protein sequence ID" value="MBB3329757.1"/>
    <property type="molecule type" value="Genomic_DNA"/>
</dbReference>
<dbReference type="RefSeq" id="WP_183329848.1">
    <property type="nucleotide sequence ID" value="NZ_JACHZF010000004.1"/>
</dbReference>
<feature type="transmembrane region" description="Helical" evidence="6">
    <location>
        <begin position="242"/>
        <end position="266"/>
    </location>
</feature>
<name>A0A7W5K0M2_9GAMM</name>
<organism evidence="8 9">
    <name type="scientific">Halomonas campaniensis</name>
    <dbReference type="NCBI Taxonomy" id="213554"/>
    <lineage>
        <taxon>Bacteria</taxon>
        <taxon>Pseudomonadati</taxon>
        <taxon>Pseudomonadota</taxon>
        <taxon>Gammaproteobacteria</taxon>
        <taxon>Oceanospirillales</taxon>
        <taxon>Halomonadaceae</taxon>
        <taxon>Halomonas</taxon>
    </lineage>
</organism>
<keyword evidence="5 6" id="KW-0472">Membrane</keyword>
<evidence type="ECO:0000256" key="1">
    <source>
        <dbReference type="ARBA" id="ARBA00004651"/>
    </source>
</evidence>
<evidence type="ECO:0000313" key="8">
    <source>
        <dbReference type="EMBL" id="MBB3329757.1"/>
    </source>
</evidence>
<feature type="transmembrane region" description="Helical" evidence="6">
    <location>
        <begin position="133"/>
        <end position="154"/>
    </location>
</feature>
<proteinExistence type="predicted"/>
<evidence type="ECO:0000256" key="6">
    <source>
        <dbReference type="SAM" id="Phobius"/>
    </source>
</evidence>
<evidence type="ECO:0000256" key="3">
    <source>
        <dbReference type="ARBA" id="ARBA00022692"/>
    </source>
</evidence>
<dbReference type="GO" id="GO:0022857">
    <property type="term" value="F:transmembrane transporter activity"/>
    <property type="evidence" value="ECO:0007669"/>
    <property type="project" value="InterPro"/>
</dbReference>
<dbReference type="PANTHER" id="PTHR43124:SF3">
    <property type="entry name" value="CHLORAMPHENICOL EFFLUX PUMP RV0191"/>
    <property type="match status" value="1"/>
</dbReference>
<comment type="subcellular location">
    <subcellularLocation>
        <location evidence="1">Cell membrane</location>
        <topology evidence="1">Multi-pass membrane protein</topology>
    </subcellularLocation>
</comment>
<feature type="transmembrane region" description="Helical" evidence="6">
    <location>
        <begin position="160"/>
        <end position="182"/>
    </location>
</feature>
<evidence type="ECO:0000256" key="4">
    <source>
        <dbReference type="ARBA" id="ARBA00022989"/>
    </source>
</evidence>
<dbReference type="PROSITE" id="PS50850">
    <property type="entry name" value="MFS"/>
    <property type="match status" value="1"/>
</dbReference>
<feature type="domain" description="Major facilitator superfamily (MFS) profile" evidence="7">
    <location>
        <begin position="8"/>
        <end position="387"/>
    </location>
</feature>
<feature type="transmembrane region" description="Helical" evidence="6">
    <location>
        <begin position="286"/>
        <end position="315"/>
    </location>
</feature>
<feature type="transmembrane region" description="Helical" evidence="6">
    <location>
        <begin position="216"/>
        <end position="235"/>
    </location>
</feature>
<keyword evidence="2" id="KW-1003">Cell membrane</keyword>
<feature type="transmembrane region" description="Helical" evidence="6">
    <location>
        <begin position="46"/>
        <end position="65"/>
    </location>
</feature>
<feature type="transmembrane region" description="Helical" evidence="6">
    <location>
        <begin position="72"/>
        <end position="93"/>
    </location>
</feature>
<keyword evidence="4 6" id="KW-1133">Transmembrane helix</keyword>
<dbReference type="InterPro" id="IPR011701">
    <property type="entry name" value="MFS"/>
</dbReference>
<accession>A0A7W5K0M2</accession>
<dbReference type="InterPro" id="IPR050189">
    <property type="entry name" value="MFS_Efflux_Transporters"/>
</dbReference>
<gene>
    <name evidence="8" type="ORF">BDK63_000597</name>
</gene>
<evidence type="ECO:0000313" key="9">
    <source>
        <dbReference type="Proteomes" id="UP000553442"/>
    </source>
</evidence>
<dbReference type="Pfam" id="PF07690">
    <property type="entry name" value="MFS_1"/>
    <property type="match status" value="1"/>
</dbReference>